<keyword evidence="7" id="KW-0963">Cytoplasm</keyword>
<evidence type="ECO:0000256" key="10">
    <source>
        <dbReference type="PIRSR" id="PIRSR000388-3"/>
    </source>
</evidence>
<dbReference type="HAMAP" id="MF_00156">
    <property type="entry name" value="PanB"/>
    <property type="match status" value="1"/>
</dbReference>
<comment type="pathway">
    <text evidence="1 7">Cofactor biosynthesis; (R)-pantothenate biosynthesis; (R)-pantoate from 3-methyl-2-oxobutanoate: step 1/2.</text>
</comment>
<proteinExistence type="inferred from homology"/>
<dbReference type="PANTHER" id="PTHR20881">
    <property type="entry name" value="3-METHYL-2-OXOBUTANOATE HYDROXYMETHYLTRANSFERASE"/>
    <property type="match status" value="1"/>
</dbReference>
<dbReference type="RefSeq" id="WP_113077598.1">
    <property type="nucleotide sequence ID" value="NZ_CATXSL010000009.1"/>
</dbReference>
<dbReference type="InterPro" id="IPR040442">
    <property type="entry name" value="Pyrv_kinase-like_dom_sf"/>
</dbReference>
<comment type="function">
    <text evidence="6 7">Catalyzes the reversible reaction in which hydroxymethyl group from 5,10-methylenetetrahydrofolate is transferred onto alpha-ketoisovalerate to form ketopantoate.</text>
</comment>
<dbReference type="NCBIfam" id="NF001452">
    <property type="entry name" value="PRK00311.1"/>
    <property type="match status" value="1"/>
</dbReference>
<dbReference type="EMBL" id="WNBW01000004">
    <property type="protein sequence ID" value="MTU04151.1"/>
    <property type="molecule type" value="Genomic_DNA"/>
</dbReference>
<name>A0A7X2XG99_9FIRM</name>
<protein>
    <recommendedName>
        <fullName evidence="7">3-methyl-2-oxobutanoate hydroxymethyltransferase</fullName>
        <ecNumber evidence="7">2.1.2.11</ecNumber>
    </recommendedName>
    <alternativeName>
        <fullName evidence="7">Ketopantoate hydroxymethyltransferase</fullName>
        <shortName evidence="7">KPHMT</shortName>
    </alternativeName>
</protein>
<keyword evidence="4 7" id="KW-0566">Pantothenate biosynthesis</keyword>
<dbReference type="SUPFAM" id="SSF51621">
    <property type="entry name" value="Phosphoenolpyruvate/pyruvate domain"/>
    <property type="match status" value="1"/>
</dbReference>
<dbReference type="EC" id="2.1.2.11" evidence="7"/>
<comment type="cofactor">
    <cofactor evidence="7 10">
        <name>Mg(2+)</name>
        <dbReference type="ChEBI" id="CHEBI:18420"/>
    </cofactor>
    <text evidence="7 10">Binds 1 Mg(2+) ion per subunit.</text>
</comment>
<dbReference type="GO" id="GO:0005737">
    <property type="term" value="C:cytoplasm"/>
    <property type="evidence" value="ECO:0007669"/>
    <property type="project" value="UniProtKB-SubCell"/>
</dbReference>
<accession>A0A7X2XG99</accession>
<evidence type="ECO:0000313" key="12">
    <source>
        <dbReference type="EMBL" id="MTU04151.1"/>
    </source>
</evidence>
<dbReference type="PIRSF" id="PIRSF000388">
    <property type="entry name" value="Pantoate_hydroxy_MeTrfase"/>
    <property type="match status" value="1"/>
</dbReference>
<keyword evidence="7 10" id="KW-0460">Magnesium</keyword>
<reference evidence="13 14" key="1">
    <citation type="journal article" date="2019" name="Nat. Med.">
        <title>A library of human gut bacterial isolates paired with longitudinal multiomics data enables mechanistic microbiome research.</title>
        <authorList>
            <person name="Poyet M."/>
            <person name="Groussin M."/>
            <person name="Gibbons S.M."/>
            <person name="Avila-Pacheco J."/>
            <person name="Jiang X."/>
            <person name="Kearney S.M."/>
            <person name="Perrotta A.R."/>
            <person name="Berdy B."/>
            <person name="Zhao S."/>
            <person name="Lieberman T.D."/>
            <person name="Swanson P.K."/>
            <person name="Smith M."/>
            <person name="Roesemann S."/>
            <person name="Alexander J.E."/>
            <person name="Rich S.A."/>
            <person name="Livny J."/>
            <person name="Vlamakis H."/>
            <person name="Clish C."/>
            <person name="Bullock K."/>
            <person name="Deik A."/>
            <person name="Scott J."/>
            <person name="Pierce K.A."/>
            <person name="Xavier R.J."/>
            <person name="Alm E.J."/>
        </authorList>
    </citation>
    <scope>NUCLEOTIDE SEQUENCE [LARGE SCALE GENOMIC DNA]</scope>
    <source>
        <strain evidence="11 14">BIOML-A13</strain>
        <strain evidence="12 13">BIOML-A3</strain>
    </source>
</reference>
<dbReference type="Gene3D" id="3.20.20.60">
    <property type="entry name" value="Phosphoenolpyruvate-binding domains"/>
    <property type="match status" value="1"/>
</dbReference>
<dbReference type="GO" id="GO:0032259">
    <property type="term" value="P:methylation"/>
    <property type="evidence" value="ECO:0007669"/>
    <property type="project" value="UniProtKB-KW"/>
</dbReference>
<feature type="binding site" evidence="7 9">
    <location>
        <position position="116"/>
    </location>
    <ligand>
        <name>3-methyl-2-oxobutanoate</name>
        <dbReference type="ChEBI" id="CHEBI:11851"/>
    </ligand>
</feature>
<gene>
    <name evidence="7 11" type="primary">panB</name>
    <name evidence="11" type="ORF">GMD11_07410</name>
    <name evidence="12" type="ORF">GMD18_07065</name>
</gene>
<dbReference type="UniPathway" id="UPA00028">
    <property type="reaction ID" value="UER00003"/>
</dbReference>
<feature type="active site" description="Proton acceptor" evidence="7 8">
    <location>
        <position position="185"/>
    </location>
</feature>
<evidence type="ECO:0000256" key="1">
    <source>
        <dbReference type="ARBA" id="ARBA00005033"/>
    </source>
</evidence>
<evidence type="ECO:0000313" key="13">
    <source>
        <dbReference type="Proteomes" id="UP000443070"/>
    </source>
</evidence>
<comment type="catalytic activity">
    <reaction evidence="7">
        <text>(6R)-5,10-methylene-5,6,7,8-tetrahydrofolate + 3-methyl-2-oxobutanoate + H2O = 2-dehydropantoate + (6S)-5,6,7,8-tetrahydrofolate</text>
        <dbReference type="Rhea" id="RHEA:11824"/>
        <dbReference type="ChEBI" id="CHEBI:11561"/>
        <dbReference type="ChEBI" id="CHEBI:11851"/>
        <dbReference type="ChEBI" id="CHEBI:15377"/>
        <dbReference type="ChEBI" id="CHEBI:15636"/>
        <dbReference type="ChEBI" id="CHEBI:57453"/>
        <dbReference type="EC" id="2.1.2.11"/>
    </reaction>
</comment>
<keyword evidence="13" id="KW-1185">Reference proteome</keyword>
<evidence type="ECO:0000256" key="8">
    <source>
        <dbReference type="PIRSR" id="PIRSR000388-1"/>
    </source>
</evidence>
<dbReference type="Proteomes" id="UP000443070">
    <property type="component" value="Unassembled WGS sequence"/>
</dbReference>
<comment type="subcellular location">
    <subcellularLocation>
        <location evidence="7">Cytoplasm</location>
    </subcellularLocation>
</comment>
<comment type="caution">
    <text evidence="11">The sequence shown here is derived from an EMBL/GenBank/DDBJ whole genome shotgun (WGS) entry which is preliminary data.</text>
</comment>
<evidence type="ECO:0000256" key="7">
    <source>
        <dbReference type="HAMAP-Rule" id="MF_00156"/>
    </source>
</evidence>
<evidence type="ECO:0000256" key="9">
    <source>
        <dbReference type="PIRSR" id="PIRSR000388-2"/>
    </source>
</evidence>
<keyword evidence="5 7" id="KW-0808">Transferase</keyword>
<feature type="binding site" evidence="7 10">
    <location>
        <position position="118"/>
    </location>
    <ligand>
        <name>Mg(2+)</name>
        <dbReference type="ChEBI" id="CHEBI:18420"/>
    </ligand>
</feature>
<dbReference type="CDD" id="cd06557">
    <property type="entry name" value="KPHMT-like"/>
    <property type="match status" value="1"/>
</dbReference>
<comment type="similarity">
    <text evidence="2 7">Belongs to the PanB family.</text>
</comment>
<feature type="binding site" evidence="7 10">
    <location>
        <position position="47"/>
    </location>
    <ligand>
        <name>Mg(2+)</name>
        <dbReference type="ChEBI" id="CHEBI:18420"/>
    </ligand>
</feature>
<dbReference type="NCBIfam" id="TIGR00222">
    <property type="entry name" value="panB"/>
    <property type="match status" value="1"/>
</dbReference>
<evidence type="ECO:0000256" key="5">
    <source>
        <dbReference type="ARBA" id="ARBA00022679"/>
    </source>
</evidence>
<dbReference type="PANTHER" id="PTHR20881:SF0">
    <property type="entry name" value="3-METHYL-2-OXOBUTANOATE HYDROXYMETHYLTRANSFERASE"/>
    <property type="match status" value="1"/>
</dbReference>
<feature type="binding site" evidence="7 9">
    <location>
        <begin position="47"/>
        <end position="48"/>
    </location>
    <ligand>
        <name>3-methyl-2-oxobutanoate</name>
        <dbReference type="ChEBI" id="CHEBI:11851"/>
    </ligand>
</feature>
<evidence type="ECO:0000256" key="2">
    <source>
        <dbReference type="ARBA" id="ARBA00008676"/>
    </source>
</evidence>
<evidence type="ECO:0000256" key="4">
    <source>
        <dbReference type="ARBA" id="ARBA00022655"/>
    </source>
</evidence>
<keyword evidence="7 10" id="KW-0479">Metal-binding</keyword>
<dbReference type="AlphaFoldDB" id="A0A7X2XG99"/>
<dbReference type="GO" id="GO:0008168">
    <property type="term" value="F:methyltransferase activity"/>
    <property type="evidence" value="ECO:0007669"/>
    <property type="project" value="UniProtKB-KW"/>
</dbReference>
<feature type="binding site" evidence="7 9">
    <location>
        <position position="86"/>
    </location>
    <ligand>
        <name>3-methyl-2-oxobutanoate</name>
        <dbReference type="ChEBI" id="CHEBI:11851"/>
    </ligand>
</feature>
<evidence type="ECO:0000313" key="14">
    <source>
        <dbReference type="Proteomes" id="UP000484547"/>
    </source>
</evidence>
<dbReference type="GO" id="GO:0003864">
    <property type="term" value="F:3-methyl-2-oxobutanoate hydroxymethyltransferase activity"/>
    <property type="evidence" value="ECO:0007669"/>
    <property type="project" value="UniProtKB-UniRule"/>
</dbReference>
<dbReference type="EMBL" id="WNBM01000004">
    <property type="protein sequence ID" value="MTT76087.1"/>
    <property type="molecule type" value="Genomic_DNA"/>
</dbReference>
<dbReference type="Pfam" id="PF02548">
    <property type="entry name" value="Pantoate_transf"/>
    <property type="match status" value="1"/>
</dbReference>
<organism evidence="11 14">
    <name type="scientific">Phascolarctobacterium faecium</name>
    <dbReference type="NCBI Taxonomy" id="33025"/>
    <lineage>
        <taxon>Bacteria</taxon>
        <taxon>Bacillati</taxon>
        <taxon>Bacillota</taxon>
        <taxon>Negativicutes</taxon>
        <taxon>Acidaminococcales</taxon>
        <taxon>Acidaminococcaceae</taxon>
        <taxon>Phascolarctobacterium</taxon>
    </lineage>
</organism>
<evidence type="ECO:0000313" key="11">
    <source>
        <dbReference type="EMBL" id="MTT76087.1"/>
    </source>
</evidence>
<dbReference type="GO" id="GO:0000287">
    <property type="term" value="F:magnesium ion binding"/>
    <property type="evidence" value="ECO:0007669"/>
    <property type="project" value="TreeGrafter"/>
</dbReference>
<keyword evidence="11" id="KW-0489">Methyltransferase</keyword>
<dbReference type="Proteomes" id="UP000484547">
    <property type="component" value="Unassembled WGS sequence"/>
</dbReference>
<evidence type="ECO:0000256" key="3">
    <source>
        <dbReference type="ARBA" id="ARBA00011424"/>
    </source>
</evidence>
<dbReference type="InterPro" id="IPR003700">
    <property type="entry name" value="Pantoate_hydroxy_MeTrfase"/>
</dbReference>
<dbReference type="OrthoDB" id="9781789at2"/>
<feature type="binding site" evidence="7 10">
    <location>
        <position position="86"/>
    </location>
    <ligand>
        <name>Mg(2+)</name>
        <dbReference type="ChEBI" id="CHEBI:18420"/>
    </ligand>
</feature>
<dbReference type="GO" id="GO:0015940">
    <property type="term" value="P:pantothenate biosynthetic process"/>
    <property type="evidence" value="ECO:0007669"/>
    <property type="project" value="UniProtKB-UniRule"/>
</dbReference>
<sequence>MNKKAITTSTIKAMKQQGEPITMVTAYDVAMARNVNEAGVEMILVGDSVGNVMLGYGSTVPVTMEEMLHHTKAVMRACGTALVVADMPFMSYQASIADGLYNAARFLKETGCTAVKLEGGSEICELVQKMVAAGIPVVGHIGLTPQSVNQMGGFKVQGKDVAAAQKLLDDAKALEAAGAFAIVLECVPAALAAKVTAELKTAATIGIGAGNSCDGQVLVCNDLLGFSDGFCPKFAKKYSDLHGSIVSAVQQYIREVKERSFPAPEHTFKIDDEVLEKLY</sequence>
<dbReference type="InterPro" id="IPR015813">
    <property type="entry name" value="Pyrv/PenolPyrv_kinase-like_dom"/>
</dbReference>
<dbReference type="FunFam" id="3.20.20.60:FF:000003">
    <property type="entry name" value="3-methyl-2-oxobutanoate hydroxymethyltransferase"/>
    <property type="match status" value="1"/>
</dbReference>
<comment type="subunit">
    <text evidence="3 7">Homodecamer; pentamer of dimers.</text>
</comment>
<evidence type="ECO:0000256" key="6">
    <source>
        <dbReference type="ARBA" id="ARBA00056497"/>
    </source>
</evidence>